<protein>
    <submittedName>
        <fullName evidence="1">Uncharacterized protein</fullName>
    </submittedName>
</protein>
<proteinExistence type="predicted"/>
<evidence type="ECO:0000313" key="1">
    <source>
        <dbReference type="EMBL" id="RNA38778.1"/>
    </source>
</evidence>
<reference evidence="1 2" key="1">
    <citation type="journal article" date="2018" name="Sci. Rep.">
        <title>Genomic signatures of local adaptation to the degree of environmental predictability in rotifers.</title>
        <authorList>
            <person name="Franch-Gras L."/>
            <person name="Hahn C."/>
            <person name="Garcia-Roger E.M."/>
            <person name="Carmona M.J."/>
            <person name="Serra M."/>
            <person name="Gomez A."/>
        </authorList>
    </citation>
    <scope>NUCLEOTIDE SEQUENCE [LARGE SCALE GENOMIC DNA]</scope>
    <source>
        <strain evidence="1">HYR1</strain>
    </source>
</reference>
<accession>A0A3M7ST91</accession>
<organism evidence="1 2">
    <name type="scientific">Brachionus plicatilis</name>
    <name type="common">Marine rotifer</name>
    <name type="synonym">Brachionus muelleri</name>
    <dbReference type="NCBI Taxonomy" id="10195"/>
    <lineage>
        <taxon>Eukaryota</taxon>
        <taxon>Metazoa</taxon>
        <taxon>Spiralia</taxon>
        <taxon>Gnathifera</taxon>
        <taxon>Rotifera</taxon>
        <taxon>Eurotatoria</taxon>
        <taxon>Monogononta</taxon>
        <taxon>Pseudotrocha</taxon>
        <taxon>Ploima</taxon>
        <taxon>Brachionidae</taxon>
        <taxon>Brachionus</taxon>
    </lineage>
</organism>
<dbReference type="EMBL" id="REGN01000824">
    <property type="protein sequence ID" value="RNA38778.1"/>
    <property type="molecule type" value="Genomic_DNA"/>
</dbReference>
<sequence>MPKKIWMKLLTQKSKILQRFCTLLVVHDYRFRTMSLLFQFYSIFFHFVLFFCTDFHKTVSIGCEYDLYQTPLNRFYSVDSSICSRILLSDFLTASSKSATDFSILASTLAIFCVKVFAELLTNSINDDSSSMTLKFNFPIELSNLSSAFSNLVIIFFELPFSSSTKFSMYEVVFRAISFIPSSTLTWELFNLDSTSLT</sequence>
<evidence type="ECO:0000313" key="2">
    <source>
        <dbReference type="Proteomes" id="UP000276133"/>
    </source>
</evidence>
<keyword evidence="2" id="KW-1185">Reference proteome</keyword>
<gene>
    <name evidence="1" type="ORF">BpHYR1_031981</name>
</gene>
<dbReference type="Proteomes" id="UP000276133">
    <property type="component" value="Unassembled WGS sequence"/>
</dbReference>
<name>A0A3M7ST91_BRAPC</name>
<comment type="caution">
    <text evidence="1">The sequence shown here is derived from an EMBL/GenBank/DDBJ whole genome shotgun (WGS) entry which is preliminary data.</text>
</comment>
<dbReference type="AlphaFoldDB" id="A0A3M7ST91"/>